<feature type="compositionally biased region" description="Basic residues" evidence="3">
    <location>
        <begin position="957"/>
        <end position="973"/>
    </location>
</feature>
<evidence type="ECO:0008006" key="6">
    <source>
        <dbReference type="Google" id="ProtNLM"/>
    </source>
</evidence>
<dbReference type="AlphaFoldDB" id="A0A8D2KR79"/>
<dbReference type="PANTHER" id="PTHR23348">
    <property type="entry name" value="PERIAXIN/AHNAK"/>
    <property type="match status" value="1"/>
</dbReference>
<name>A0A8D2KR79_VARKO</name>
<dbReference type="GO" id="GO:0043484">
    <property type="term" value="P:regulation of RNA splicing"/>
    <property type="evidence" value="ECO:0007669"/>
    <property type="project" value="TreeGrafter"/>
</dbReference>
<evidence type="ECO:0000313" key="4">
    <source>
        <dbReference type="Ensembl" id="ENSVKKP00000002123.1"/>
    </source>
</evidence>
<dbReference type="Ensembl" id="ENSVKKT00000002189.1">
    <property type="protein sequence ID" value="ENSVKKP00000002123.1"/>
    <property type="gene ID" value="ENSVKKG00000001720.1"/>
</dbReference>
<proteinExistence type="predicted"/>
<dbReference type="PANTHER" id="PTHR23348:SF41">
    <property type="entry name" value="NEUROBLAST DIFFERENTIATION-ASSOCIATED PROTEIN AHNAK"/>
    <property type="match status" value="1"/>
</dbReference>
<dbReference type="Proteomes" id="UP000694545">
    <property type="component" value="Unplaced"/>
</dbReference>
<dbReference type="GO" id="GO:0005634">
    <property type="term" value="C:nucleus"/>
    <property type="evidence" value="ECO:0007669"/>
    <property type="project" value="UniProtKB-SubCell"/>
</dbReference>
<reference evidence="4" key="1">
    <citation type="submission" date="2025-08" db="UniProtKB">
        <authorList>
            <consortium name="Ensembl"/>
        </authorList>
    </citation>
    <scope>IDENTIFICATION</scope>
</reference>
<keyword evidence="5" id="KW-1185">Reference proteome</keyword>
<evidence type="ECO:0000313" key="5">
    <source>
        <dbReference type="Proteomes" id="UP000694545"/>
    </source>
</evidence>
<evidence type="ECO:0000256" key="2">
    <source>
        <dbReference type="ARBA" id="ARBA00023242"/>
    </source>
</evidence>
<keyword evidence="2" id="KW-0539">Nucleus</keyword>
<dbReference type="GO" id="GO:0043034">
    <property type="term" value="C:costamere"/>
    <property type="evidence" value="ECO:0007669"/>
    <property type="project" value="TreeGrafter"/>
</dbReference>
<reference evidence="4" key="2">
    <citation type="submission" date="2025-09" db="UniProtKB">
        <authorList>
            <consortium name="Ensembl"/>
        </authorList>
    </citation>
    <scope>IDENTIFICATION</scope>
</reference>
<evidence type="ECO:0000256" key="3">
    <source>
        <dbReference type="SAM" id="MobiDB-lite"/>
    </source>
</evidence>
<comment type="subcellular location">
    <subcellularLocation>
        <location evidence="1">Nucleus</location>
    </subcellularLocation>
</comment>
<dbReference type="InterPro" id="IPR052082">
    <property type="entry name" value="Myelin_sheath_structural"/>
</dbReference>
<feature type="region of interest" description="Disordered" evidence="3">
    <location>
        <begin position="940"/>
        <end position="973"/>
    </location>
</feature>
<organism evidence="4 5">
    <name type="scientific">Varanus komodoensis</name>
    <name type="common">Komodo dragon</name>
    <dbReference type="NCBI Taxonomy" id="61221"/>
    <lineage>
        <taxon>Eukaryota</taxon>
        <taxon>Metazoa</taxon>
        <taxon>Chordata</taxon>
        <taxon>Craniata</taxon>
        <taxon>Vertebrata</taxon>
        <taxon>Euteleostomi</taxon>
        <taxon>Lepidosauria</taxon>
        <taxon>Squamata</taxon>
        <taxon>Bifurcata</taxon>
        <taxon>Unidentata</taxon>
        <taxon>Episquamata</taxon>
        <taxon>Toxicofera</taxon>
        <taxon>Anguimorpha</taxon>
        <taxon>Paleoanguimorpha</taxon>
        <taxon>Varanoidea</taxon>
        <taxon>Varanidae</taxon>
        <taxon>Varanus</taxon>
    </lineage>
</organism>
<sequence length="973" mass="101716">MPEMNIKAPKISMPDVDFNLKGPKLKGDMDVDVSVPKISGDVTGPSVDVKGPNLDIGVPDVELECPEAKLKGPKFKMPEMHFKAPKISMPDFDLNLKGPKVKGDVDVSVPKLEGDLKGPDVDIKGPKLDVDIPDVELEGPEGKWKGPKFKMPEMHIKAPKISMPDVDLNLKGPQMKGDLNISGPKLEGDLKGPEIDLKGPKLDIDAPDIDIHGPDGKLKFPKMRLPKFGMPGVKGEAPQVDVNLPKGELEFAGPSVNLEGPSVAVEGHLKGPSVKMPEMHFRTPQISMPEIDLNLKGHRMKGEVDVSVPKIEGDLKGPGIELKGSDIDLECPDLNIEGPEGNVKLPKFKMPKFGKFKMPKLHMSGPKIKGKKGFDIKSPKFKADASLPKVEGEIKAPGLDVTVPSGSASLPDVNVEGPDISLKQPKFKLSNICLKGPSVNLPSMDVSAPSVSAPDLDINLKGPKLKSDVDLPKAELHGPEGKVKFPKFSLPKIGKSGMKLEGPEVDLQGKVPSADINVLGPSIEGGASVPAVDVSLKGPKLEGGLGLSGDVKGPKIGLGTPDVGLGSFEGKLKMPKSPGLDVDVSAPDLNVKGSPVKMTSGAGISAPEFDVNLKGSKIKGDLGISGGMSSPSVAVEAPNVNLDGSGGGIKLPCMKLPQFGISVPQDEGVSISGPQIKGDLGISGGMSSPKVAVEAPKVNLEGSGGGIKLPSMKLPQFGISGSQGEGPSLKGDTRVAGDLKGPQIGVGLPGVNISGMGLDTRVPDVSLRGPSLNVSAPKASGPDLNIALKGTTVKGDFDISRDVKSPELRGDLKGPKLELKGPSMGVNVPQGHLEGPSGKVSFPKMKIPKFVASGQELTGREVGVDVDFPQAPEASFHGGAVNVELEEPDIKLKKSKIKMPKFAFSKPKAKGSVGSPEVSASVSGCEGELKASLGSLEGDLEVGEGSASPKGKFSFFKTKKSRHRSSSFKWHLY</sequence>
<accession>A0A8D2KR79</accession>
<evidence type="ECO:0000256" key="1">
    <source>
        <dbReference type="ARBA" id="ARBA00004123"/>
    </source>
</evidence>
<protein>
    <recommendedName>
        <fullName evidence="6">AHNAK nucleoprotein</fullName>
    </recommendedName>
</protein>